<keyword evidence="7" id="KW-1185">Reference proteome</keyword>
<evidence type="ECO:0000259" key="5">
    <source>
        <dbReference type="PROSITE" id="PS50893"/>
    </source>
</evidence>
<keyword evidence="2" id="KW-0472">Membrane</keyword>
<dbReference type="PANTHER" id="PTHR45772">
    <property type="entry name" value="CONSERVED COMPONENT OF ABC TRANSPORTER FOR NATURAL AMINO ACIDS-RELATED"/>
    <property type="match status" value="1"/>
</dbReference>
<dbReference type="InterPro" id="IPR051120">
    <property type="entry name" value="ABC_AA/LPS_Transport"/>
</dbReference>
<keyword evidence="2" id="KW-1003">Cell membrane</keyword>
<gene>
    <name evidence="6" type="ORF">H0A68_17060</name>
</gene>
<dbReference type="PROSITE" id="PS50893">
    <property type="entry name" value="ABC_TRANSPORTER_2"/>
    <property type="match status" value="1"/>
</dbReference>
<dbReference type="Gene3D" id="3.40.50.300">
    <property type="entry name" value="P-loop containing nucleotide triphosphate hydrolases"/>
    <property type="match status" value="1"/>
</dbReference>
<comment type="caution">
    <text evidence="6">The sequence shown here is derived from an EMBL/GenBank/DDBJ whole genome shotgun (WGS) entry which is preliminary data.</text>
</comment>
<keyword evidence="4 6" id="KW-0067">ATP-binding</keyword>
<dbReference type="CDD" id="cd03219">
    <property type="entry name" value="ABC_Mj1267_LivG_branched"/>
    <property type="match status" value="1"/>
</dbReference>
<dbReference type="InterPro" id="IPR027417">
    <property type="entry name" value="P-loop_NTPase"/>
</dbReference>
<dbReference type="Proteomes" id="UP000580517">
    <property type="component" value="Unassembled WGS sequence"/>
</dbReference>
<dbReference type="SMART" id="SM00382">
    <property type="entry name" value="AAA"/>
    <property type="match status" value="1"/>
</dbReference>
<evidence type="ECO:0000313" key="6">
    <source>
        <dbReference type="EMBL" id="NYT38595.1"/>
    </source>
</evidence>
<dbReference type="InterPro" id="IPR003439">
    <property type="entry name" value="ABC_transporter-like_ATP-bd"/>
</dbReference>
<name>A0A853FCS5_9BURK</name>
<evidence type="ECO:0000313" key="7">
    <source>
        <dbReference type="Proteomes" id="UP000580517"/>
    </source>
</evidence>
<dbReference type="GO" id="GO:0016887">
    <property type="term" value="F:ATP hydrolysis activity"/>
    <property type="evidence" value="ECO:0007669"/>
    <property type="project" value="InterPro"/>
</dbReference>
<dbReference type="OrthoDB" id="9781337at2"/>
<protein>
    <submittedName>
        <fullName evidence="6">ABC transporter ATP-binding protein</fullName>
    </submittedName>
</protein>
<dbReference type="EMBL" id="JACCEW010000006">
    <property type="protein sequence ID" value="NYT38595.1"/>
    <property type="molecule type" value="Genomic_DNA"/>
</dbReference>
<dbReference type="SUPFAM" id="SSF52540">
    <property type="entry name" value="P-loop containing nucleoside triphosphate hydrolases"/>
    <property type="match status" value="1"/>
</dbReference>
<evidence type="ECO:0000256" key="1">
    <source>
        <dbReference type="ARBA" id="ARBA00022448"/>
    </source>
</evidence>
<accession>A0A853FCS5</accession>
<sequence length="249" mass="27585">MSMLEVKGVTQRFGNLVAVSDVSMAVEKGELRALIGPNGAGKTTFFNLISGFFRPTEGQIFLEGRDITLMPPHARVRLGMARTFQVTEIFPELTVRQNLRSPVELALGLRLRPWISSADNARVKDRVQELLEMGRLEAHADRLTGELSHGDQRATEIMMALALEPRILLLDEPTAGMGSHETYSTAMLIRRLHRQQALTIVLVEHDMRVIFNLADRITVLAEGKVLDEGTPDEIAASEVVQMAYLGKAA</sequence>
<dbReference type="RefSeq" id="WP_129970823.1">
    <property type="nucleotide sequence ID" value="NZ_JACCEW010000006.1"/>
</dbReference>
<evidence type="ECO:0000256" key="3">
    <source>
        <dbReference type="ARBA" id="ARBA00022741"/>
    </source>
</evidence>
<feature type="domain" description="ABC transporter" evidence="5">
    <location>
        <begin position="4"/>
        <end position="247"/>
    </location>
</feature>
<evidence type="ECO:0000256" key="4">
    <source>
        <dbReference type="ARBA" id="ARBA00022840"/>
    </source>
</evidence>
<organism evidence="6 7">
    <name type="scientific">Allopusillimonas soli</name>
    <dbReference type="NCBI Taxonomy" id="659016"/>
    <lineage>
        <taxon>Bacteria</taxon>
        <taxon>Pseudomonadati</taxon>
        <taxon>Pseudomonadota</taxon>
        <taxon>Betaproteobacteria</taxon>
        <taxon>Burkholderiales</taxon>
        <taxon>Alcaligenaceae</taxon>
        <taxon>Allopusillimonas</taxon>
    </lineage>
</organism>
<dbReference type="GO" id="GO:0005886">
    <property type="term" value="C:plasma membrane"/>
    <property type="evidence" value="ECO:0007669"/>
    <property type="project" value="TreeGrafter"/>
</dbReference>
<dbReference type="InterPro" id="IPR003593">
    <property type="entry name" value="AAA+_ATPase"/>
</dbReference>
<evidence type="ECO:0000256" key="2">
    <source>
        <dbReference type="ARBA" id="ARBA00022475"/>
    </source>
</evidence>
<dbReference type="Pfam" id="PF00005">
    <property type="entry name" value="ABC_tran"/>
    <property type="match status" value="1"/>
</dbReference>
<dbReference type="FunFam" id="3.40.50.300:FF:000421">
    <property type="entry name" value="Branched-chain amino acid ABC transporter ATP-binding protein"/>
    <property type="match status" value="1"/>
</dbReference>
<dbReference type="GO" id="GO:0005524">
    <property type="term" value="F:ATP binding"/>
    <property type="evidence" value="ECO:0007669"/>
    <property type="project" value="UniProtKB-KW"/>
</dbReference>
<reference evidence="6 7" key="1">
    <citation type="submission" date="2020-07" db="EMBL/GenBank/DDBJ databases">
        <title>Taxonomic revisions and descriptions of new bacterial species based on genomic comparisons in the high-G+C-content subgroup of the family Alcaligenaceae.</title>
        <authorList>
            <person name="Szabo A."/>
            <person name="Felfoldi T."/>
        </authorList>
    </citation>
    <scope>NUCLEOTIDE SEQUENCE [LARGE SCALE GENOMIC DNA]</scope>
    <source>
        <strain evidence="6 7">DSM 25264</strain>
    </source>
</reference>
<keyword evidence="3" id="KW-0547">Nucleotide-binding</keyword>
<dbReference type="AlphaFoldDB" id="A0A853FCS5"/>
<dbReference type="PANTHER" id="PTHR45772:SF3">
    <property type="entry name" value="ABC TRANSPORTER ATP-BINDING PROTEIN"/>
    <property type="match status" value="1"/>
</dbReference>
<keyword evidence="1" id="KW-0813">Transport</keyword>
<proteinExistence type="predicted"/>